<dbReference type="InterPro" id="IPR014729">
    <property type="entry name" value="Rossmann-like_a/b/a_fold"/>
</dbReference>
<dbReference type="SUPFAM" id="SSF52374">
    <property type="entry name" value="Nucleotidylyl transferase"/>
    <property type="match status" value="1"/>
</dbReference>
<dbReference type="Proteomes" id="UP001321186">
    <property type="component" value="Unassembled WGS sequence"/>
</dbReference>
<comment type="catalytic activity">
    <reaction evidence="7 8">
        <text>(R)-pantoate + beta-alanine + ATP = (R)-pantothenate + AMP + diphosphate + H(+)</text>
        <dbReference type="Rhea" id="RHEA:10912"/>
        <dbReference type="ChEBI" id="CHEBI:15378"/>
        <dbReference type="ChEBI" id="CHEBI:15980"/>
        <dbReference type="ChEBI" id="CHEBI:29032"/>
        <dbReference type="ChEBI" id="CHEBI:30616"/>
        <dbReference type="ChEBI" id="CHEBI:33019"/>
        <dbReference type="ChEBI" id="CHEBI:57966"/>
        <dbReference type="ChEBI" id="CHEBI:456215"/>
        <dbReference type="EC" id="6.3.2.1"/>
    </reaction>
</comment>
<dbReference type="Pfam" id="PF02569">
    <property type="entry name" value="Pantoate_ligase"/>
    <property type="match status" value="1"/>
</dbReference>
<feature type="binding site" evidence="8">
    <location>
        <position position="155"/>
    </location>
    <ligand>
        <name>(R)-pantoate</name>
        <dbReference type="ChEBI" id="CHEBI:15980"/>
    </ligand>
</feature>
<evidence type="ECO:0000313" key="9">
    <source>
        <dbReference type="EMBL" id="MCZ2474687.1"/>
    </source>
</evidence>
<feature type="binding site" evidence="8">
    <location>
        <position position="180"/>
    </location>
    <ligand>
        <name>ATP</name>
        <dbReference type="ChEBI" id="CHEBI:30616"/>
    </ligand>
</feature>
<gene>
    <name evidence="8" type="primary">panC</name>
    <name evidence="9" type="ORF">G9H61_04480</name>
</gene>
<evidence type="ECO:0000256" key="7">
    <source>
        <dbReference type="ARBA" id="ARBA00048258"/>
    </source>
</evidence>
<dbReference type="PANTHER" id="PTHR21299">
    <property type="entry name" value="CYTIDYLATE KINASE/PANTOATE-BETA-ALANINE LIGASE"/>
    <property type="match status" value="1"/>
</dbReference>
<keyword evidence="4 8" id="KW-0566">Pantothenate biosynthesis</keyword>
<dbReference type="EMBL" id="JAANOH010000002">
    <property type="protein sequence ID" value="MCZ2474687.1"/>
    <property type="molecule type" value="Genomic_DNA"/>
</dbReference>
<accession>A0ABT4JEZ5</accession>
<comment type="subcellular location">
    <subcellularLocation>
        <location evidence="8">Cytoplasm</location>
    </subcellularLocation>
</comment>
<feature type="binding site" evidence="8">
    <location>
        <position position="61"/>
    </location>
    <ligand>
        <name>beta-alanine</name>
        <dbReference type="ChEBI" id="CHEBI:57966"/>
    </ligand>
</feature>
<feature type="binding site" evidence="8">
    <location>
        <begin position="149"/>
        <end position="152"/>
    </location>
    <ligand>
        <name>ATP</name>
        <dbReference type="ChEBI" id="CHEBI:30616"/>
    </ligand>
</feature>
<dbReference type="PANTHER" id="PTHR21299:SF1">
    <property type="entry name" value="PANTOATE--BETA-ALANINE LIGASE"/>
    <property type="match status" value="1"/>
</dbReference>
<feature type="active site" description="Proton donor" evidence="8">
    <location>
        <position position="37"/>
    </location>
</feature>
<keyword evidence="5 8" id="KW-0547">Nucleotide-binding</keyword>
<feature type="binding site" evidence="8">
    <location>
        <begin position="30"/>
        <end position="37"/>
    </location>
    <ligand>
        <name>ATP</name>
        <dbReference type="ChEBI" id="CHEBI:30616"/>
    </ligand>
</feature>
<dbReference type="EC" id="6.3.2.1" evidence="8"/>
<dbReference type="NCBIfam" id="TIGR00125">
    <property type="entry name" value="cyt_tran_rel"/>
    <property type="match status" value="1"/>
</dbReference>
<dbReference type="InterPro" id="IPR003721">
    <property type="entry name" value="Pantoate_ligase"/>
</dbReference>
<keyword evidence="6 8" id="KW-0067">ATP-binding</keyword>
<dbReference type="CDD" id="cd00560">
    <property type="entry name" value="PanC"/>
    <property type="match status" value="1"/>
</dbReference>
<evidence type="ECO:0000256" key="5">
    <source>
        <dbReference type="ARBA" id="ARBA00022741"/>
    </source>
</evidence>
<sequence length="292" mass="33208">MKIFETKQALQDFIDEHRSKNTLIGFVPTMGALHEGHLSLIEKSKQHGAATVCSIFVNPTQFNDPKDFEKYPKTLEEDIQKLELAGCEALFLPSVEEMYPEGMQQLPHYSLGRLEELWEGAHRPGHFQGVCVIVHRLLEAVRPDLLLMGSKDFQQVAVIRYLLAHYSFEPNMELIPCETIREASGLAMSSRNVRLSPEQKIQALAIYHGFDMIRMAIFEQKTRETEVLEQQFAQQLLDAGFESVDYIAFADPFSLEPITDLSQTFVVLVAASIGGVRLIDNQLFPHELFKRV</sequence>
<evidence type="ECO:0000256" key="3">
    <source>
        <dbReference type="ARBA" id="ARBA00022598"/>
    </source>
</evidence>
<dbReference type="GO" id="GO:0004592">
    <property type="term" value="F:pantoate-beta-alanine ligase activity"/>
    <property type="evidence" value="ECO:0007669"/>
    <property type="project" value="UniProtKB-EC"/>
</dbReference>
<evidence type="ECO:0000313" key="10">
    <source>
        <dbReference type="Proteomes" id="UP001321186"/>
    </source>
</evidence>
<evidence type="ECO:0000256" key="8">
    <source>
        <dbReference type="HAMAP-Rule" id="MF_00158"/>
    </source>
</evidence>
<name>A0ABT4JEZ5_9BACT</name>
<dbReference type="InterPro" id="IPR042176">
    <property type="entry name" value="Pantoate_ligase_C"/>
</dbReference>
<comment type="function">
    <text evidence="8">Catalyzes the condensation of pantoate with beta-alanine in an ATP-dependent reaction via a pantoyl-adenylate intermediate.</text>
</comment>
<dbReference type="RefSeq" id="WP_269009669.1">
    <property type="nucleotide sequence ID" value="NZ_JAANOH010000002.1"/>
</dbReference>
<dbReference type="NCBIfam" id="TIGR00018">
    <property type="entry name" value="panC"/>
    <property type="match status" value="1"/>
</dbReference>
<dbReference type="InterPro" id="IPR004821">
    <property type="entry name" value="Cyt_trans-like"/>
</dbReference>
<comment type="subunit">
    <text evidence="8">Homodimer.</text>
</comment>
<feature type="binding site" evidence="8">
    <location>
        <begin position="188"/>
        <end position="191"/>
    </location>
    <ligand>
        <name>ATP</name>
        <dbReference type="ChEBI" id="CHEBI:30616"/>
    </ligand>
</feature>
<keyword evidence="10" id="KW-1185">Reference proteome</keyword>
<reference evidence="9 10" key="1">
    <citation type="submission" date="2020-03" db="EMBL/GenBank/DDBJ databases">
        <authorList>
            <person name="Pitt A."/>
            <person name="Hahn M.W."/>
        </authorList>
    </citation>
    <scope>NUCLEOTIDE SEQUENCE [LARGE SCALE GENOMIC DNA]</scope>
    <source>
        <strain evidence="9 10">5A-MARBSE</strain>
    </source>
</reference>
<evidence type="ECO:0000256" key="6">
    <source>
        <dbReference type="ARBA" id="ARBA00022840"/>
    </source>
</evidence>
<comment type="miscellaneous">
    <text evidence="8">The reaction proceeds by a bi uni uni bi ping pong mechanism.</text>
</comment>
<evidence type="ECO:0000256" key="1">
    <source>
        <dbReference type="ARBA" id="ARBA00004990"/>
    </source>
</evidence>
<evidence type="ECO:0000256" key="2">
    <source>
        <dbReference type="ARBA" id="ARBA00009256"/>
    </source>
</evidence>
<keyword evidence="3 8" id="KW-0436">Ligase</keyword>
<comment type="caution">
    <text evidence="9">The sequence shown here is derived from an EMBL/GenBank/DDBJ whole genome shotgun (WGS) entry which is preliminary data.</text>
</comment>
<comment type="pathway">
    <text evidence="1 8">Cofactor biosynthesis; (R)-pantothenate biosynthesis; (R)-pantothenate from (R)-pantoate and beta-alanine: step 1/1.</text>
</comment>
<evidence type="ECO:0000256" key="4">
    <source>
        <dbReference type="ARBA" id="ARBA00022655"/>
    </source>
</evidence>
<organism evidence="9 10">
    <name type="scientific">Aquirufa ecclesiirivi</name>
    <dbReference type="NCBI Taxonomy" id="2715124"/>
    <lineage>
        <taxon>Bacteria</taxon>
        <taxon>Pseudomonadati</taxon>
        <taxon>Bacteroidota</taxon>
        <taxon>Cytophagia</taxon>
        <taxon>Cytophagales</taxon>
        <taxon>Flectobacillaceae</taxon>
        <taxon>Aquirufa</taxon>
    </lineage>
</organism>
<dbReference type="Gene3D" id="3.30.1300.10">
    <property type="entry name" value="Pantoate-beta-alanine ligase, C-terminal domain"/>
    <property type="match status" value="1"/>
</dbReference>
<proteinExistence type="inferred from homology"/>
<protein>
    <recommendedName>
        <fullName evidence="8">Pantothenate synthetase</fullName>
        <shortName evidence="8">PS</shortName>
        <ecNumber evidence="8">6.3.2.1</ecNumber>
    </recommendedName>
    <alternativeName>
        <fullName evidence="8">Pantoate--beta-alanine ligase</fullName>
    </alternativeName>
    <alternativeName>
        <fullName evidence="8">Pantoate-activating enzyme</fullName>
    </alternativeName>
</protein>
<dbReference type="HAMAP" id="MF_00158">
    <property type="entry name" value="PanC"/>
    <property type="match status" value="1"/>
</dbReference>
<comment type="similarity">
    <text evidence="2 8">Belongs to the pantothenate synthetase family.</text>
</comment>
<feature type="binding site" evidence="8">
    <location>
        <position position="61"/>
    </location>
    <ligand>
        <name>(R)-pantoate</name>
        <dbReference type="ChEBI" id="CHEBI:15980"/>
    </ligand>
</feature>
<keyword evidence="8" id="KW-0963">Cytoplasm</keyword>
<dbReference type="Gene3D" id="3.40.50.620">
    <property type="entry name" value="HUPs"/>
    <property type="match status" value="1"/>
</dbReference>